<dbReference type="EMBL" id="UOEC01000031">
    <property type="protein sequence ID" value="VAV87564.1"/>
    <property type="molecule type" value="Genomic_DNA"/>
</dbReference>
<accession>A0A3B0R265</accession>
<protein>
    <submittedName>
        <fullName evidence="2">Uncharacterized protein</fullName>
    </submittedName>
</protein>
<name>A0A3B0R265_9ZZZZ</name>
<keyword evidence="1" id="KW-0812">Transmembrane</keyword>
<keyword evidence="1" id="KW-0472">Membrane</keyword>
<dbReference type="AlphaFoldDB" id="A0A3B0R265"/>
<gene>
    <name evidence="2" type="ORF">MNBD_ALPHA08-1398</name>
</gene>
<feature type="transmembrane region" description="Helical" evidence="1">
    <location>
        <begin position="101"/>
        <end position="120"/>
    </location>
</feature>
<feature type="transmembrane region" description="Helical" evidence="1">
    <location>
        <begin position="38"/>
        <end position="62"/>
    </location>
</feature>
<evidence type="ECO:0000313" key="2">
    <source>
        <dbReference type="EMBL" id="VAV87564.1"/>
    </source>
</evidence>
<organism evidence="2">
    <name type="scientific">hydrothermal vent metagenome</name>
    <dbReference type="NCBI Taxonomy" id="652676"/>
    <lineage>
        <taxon>unclassified sequences</taxon>
        <taxon>metagenomes</taxon>
        <taxon>ecological metagenomes</taxon>
    </lineage>
</organism>
<proteinExistence type="predicted"/>
<evidence type="ECO:0000256" key="1">
    <source>
        <dbReference type="SAM" id="Phobius"/>
    </source>
</evidence>
<reference evidence="2" key="1">
    <citation type="submission" date="2018-06" db="EMBL/GenBank/DDBJ databases">
        <authorList>
            <person name="Zhirakovskaya E."/>
        </authorList>
    </citation>
    <scope>NUCLEOTIDE SEQUENCE</scope>
</reference>
<feature type="transmembrane region" description="Helical" evidence="1">
    <location>
        <begin position="74"/>
        <end position="95"/>
    </location>
</feature>
<sequence length="138" mass="14596">MMRFLAAFPFLALAVIAYNVFAFSGGLDLGADMFVYDMMSGATFAMTGGDVLIMVSLALLFLEVIKAASIGTATILDHILSTGVFIVALIEFLLVPQAGTAVFLIIVIMCLIDVVAGYSVSIRSARRDVNFGGNGTPF</sequence>
<keyword evidence="1" id="KW-1133">Transmembrane helix</keyword>